<feature type="domain" description="BAR" evidence="6">
    <location>
        <begin position="6"/>
        <end position="260"/>
    </location>
</feature>
<dbReference type="SMART" id="SM00326">
    <property type="entry name" value="SH3"/>
    <property type="match status" value="1"/>
</dbReference>
<dbReference type="GO" id="GO:0043332">
    <property type="term" value="C:mating projection tip"/>
    <property type="evidence" value="ECO:0007669"/>
    <property type="project" value="TreeGrafter"/>
</dbReference>
<dbReference type="InterPro" id="IPR036028">
    <property type="entry name" value="SH3-like_dom_sf"/>
</dbReference>
<protein>
    <recommendedName>
        <fullName evidence="9">SH3 domain-containing protein</fullName>
    </recommendedName>
</protein>
<evidence type="ECO:0000256" key="4">
    <source>
        <dbReference type="SAM" id="MobiDB-lite"/>
    </source>
</evidence>
<feature type="compositionally biased region" description="Pro residues" evidence="4">
    <location>
        <begin position="321"/>
        <end position="333"/>
    </location>
</feature>
<accession>A0A0D2ANC4</accession>
<evidence type="ECO:0000256" key="3">
    <source>
        <dbReference type="SAM" id="Coils"/>
    </source>
</evidence>
<name>A0A0D2ANC4_9PEZI</name>
<dbReference type="VEuPathDB" id="FungiDB:PV09_07819"/>
<dbReference type="AlphaFoldDB" id="A0A0D2ANC4"/>
<evidence type="ECO:0000256" key="1">
    <source>
        <dbReference type="ARBA" id="ARBA00022443"/>
    </source>
</evidence>
<keyword evidence="3" id="KW-0175">Coiled coil</keyword>
<feature type="region of interest" description="Disordered" evidence="4">
    <location>
        <begin position="276"/>
        <end position="424"/>
    </location>
</feature>
<feature type="compositionally biased region" description="Polar residues" evidence="4">
    <location>
        <begin position="285"/>
        <end position="314"/>
    </location>
</feature>
<dbReference type="GO" id="GO:0031097">
    <property type="term" value="C:medial cortex"/>
    <property type="evidence" value="ECO:0007669"/>
    <property type="project" value="TreeGrafter"/>
</dbReference>
<dbReference type="Gene3D" id="1.20.1270.60">
    <property type="entry name" value="Arfaptin homology (AH) domain/BAR domain"/>
    <property type="match status" value="1"/>
</dbReference>
<dbReference type="EMBL" id="KN847561">
    <property type="protein sequence ID" value="KIW00624.1"/>
    <property type="molecule type" value="Genomic_DNA"/>
</dbReference>
<dbReference type="PANTHER" id="PTHR47174">
    <property type="entry name" value="BRIDGING INTEGRATOR 3"/>
    <property type="match status" value="1"/>
</dbReference>
<dbReference type="SUPFAM" id="SSF50044">
    <property type="entry name" value="SH3-domain"/>
    <property type="match status" value="1"/>
</dbReference>
<dbReference type="InParanoid" id="A0A0D2ANC4"/>
<reference evidence="7 8" key="1">
    <citation type="submission" date="2015-01" db="EMBL/GenBank/DDBJ databases">
        <title>The Genome Sequence of Ochroconis gallopava CBS43764.</title>
        <authorList>
            <consortium name="The Broad Institute Genomics Platform"/>
            <person name="Cuomo C."/>
            <person name="de Hoog S."/>
            <person name="Gorbushina A."/>
            <person name="Stielow B."/>
            <person name="Teixiera M."/>
            <person name="Abouelleil A."/>
            <person name="Chapman S.B."/>
            <person name="Priest M."/>
            <person name="Young S.K."/>
            <person name="Wortman J."/>
            <person name="Nusbaum C."/>
            <person name="Birren B."/>
        </authorList>
    </citation>
    <scope>NUCLEOTIDE SEQUENCE [LARGE SCALE GENOMIC DNA]</scope>
    <source>
        <strain evidence="7 8">CBS 43764</strain>
    </source>
</reference>
<dbReference type="GO" id="GO:0097320">
    <property type="term" value="P:plasma membrane tubulation"/>
    <property type="evidence" value="ECO:0007669"/>
    <property type="project" value="TreeGrafter"/>
</dbReference>
<dbReference type="SUPFAM" id="SSF103657">
    <property type="entry name" value="BAR/IMD domain-like"/>
    <property type="match status" value="1"/>
</dbReference>
<dbReference type="GO" id="GO:1990528">
    <property type="term" value="C:Rvs161p-Rvs167p complex"/>
    <property type="evidence" value="ECO:0007669"/>
    <property type="project" value="TreeGrafter"/>
</dbReference>
<dbReference type="RefSeq" id="XP_016210493.1">
    <property type="nucleotide sequence ID" value="XM_016361633.1"/>
</dbReference>
<dbReference type="PANTHER" id="PTHR47174:SF2">
    <property type="entry name" value="SH3 DOMAIN SIGNALLING PROTEIN (AFU_ORTHOLOGUE AFUA_5G07670)"/>
    <property type="match status" value="1"/>
</dbReference>
<keyword evidence="8" id="KW-1185">Reference proteome</keyword>
<dbReference type="GO" id="GO:0008289">
    <property type="term" value="F:lipid binding"/>
    <property type="evidence" value="ECO:0007669"/>
    <property type="project" value="TreeGrafter"/>
</dbReference>
<dbReference type="InterPro" id="IPR001452">
    <property type="entry name" value="SH3_domain"/>
</dbReference>
<evidence type="ECO:0000259" key="5">
    <source>
        <dbReference type="PROSITE" id="PS50002"/>
    </source>
</evidence>
<dbReference type="PROSITE" id="PS51021">
    <property type="entry name" value="BAR"/>
    <property type="match status" value="1"/>
</dbReference>
<evidence type="ECO:0000313" key="7">
    <source>
        <dbReference type="EMBL" id="KIW00624.1"/>
    </source>
</evidence>
<dbReference type="Pfam" id="PF03114">
    <property type="entry name" value="BAR"/>
    <property type="match status" value="1"/>
</dbReference>
<dbReference type="FunFam" id="2.30.30.40:FF:000100">
    <property type="entry name" value="SH3 domain-containing YSC84-like protein 1"/>
    <property type="match status" value="1"/>
</dbReference>
<feature type="domain" description="SH3" evidence="5">
    <location>
        <begin position="427"/>
        <end position="484"/>
    </location>
</feature>
<dbReference type="GO" id="GO:0051666">
    <property type="term" value="P:actin cortical patch localization"/>
    <property type="evidence" value="ECO:0007669"/>
    <property type="project" value="InterPro"/>
</dbReference>
<proteinExistence type="predicted"/>
<dbReference type="OrthoDB" id="10255128at2759"/>
<dbReference type="InterPro" id="IPR027267">
    <property type="entry name" value="AH/BAR_dom_sf"/>
</dbReference>
<dbReference type="STRING" id="253628.A0A0D2ANC4"/>
<dbReference type="Gene3D" id="2.30.30.40">
    <property type="entry name" value="SH3 Domains"/>
    <property type="match status" value="1"/>
</dbReference>
<evidence type="ECO:0000259" key="6">
    <source>
        <dbReference type="PROSITE" id="PS51021"/>
    </source>
</evidence>
<feature type="compositionally biased region" description="Polar residues" evidence="4">
    <location>
        <begin position="360"/>
        <end position="389"/>
    </location>
</feature>
<dbReference type="InterPro" id="IPR004148">
    <property type="entry name" value="BAR_dom"/>
</dbReference>
<evidence type="ECO:0008006" key="9">
    <source>
        <dbReference type="Google" id="ProtNLM"/>
    </source>
</evidence>
<dbReference type="GO" id="GO:0030479">
    <property type="term" value="C:actin cortical patch"/>
    <property type="evidence" value="ECO:0007669"/>
    <property type="project" value="TreeGrafter"/>
</dbReference>
<dbReference type="HOGENOM" id="CLU_025518_1_0_1"/>
<feature type="compositionally biased region" description="Low complexity" evidence="4">
    <location>
        <begin position="396"/>
        <end position="410"/>
    </location>
</feature>
<dbReference type="GO" id="GO:0006897">
    <property type="term" value="P:endocytosis"/>
    <property type="evidence" value="ECO:0007669"/>
    <property type="project" value="InterPro"/>
</dbReference>
<dbReference type="CDD" id="cd07599">
    <property type="entry name" value="BAR_Rvs167p"/>
    <property type="match status" value="1"/>
</dbReference>
<feature type="coiled-coil region" evidence="3">
    <location>
        <begin position="135"/>
        <end position="169"/>
    </location>
</feature>
<organism evidence="7 8">
    <name type="scientific">Verruconis gallopava</name>
    <dbReference type="NCBI Taxonomy" id="253628"/>
    <lineage>
        <taxon>Eukaryota</taxon>
        <taxon>Fungi</taxon>
        <taxon>Dikarya</taxon>
        <taxon>Ascomycota</taxon>
        <taxon>Pezizomycotina</taxon>
        <taxon>Dothideomycetes</taxon>
        <taxon>Pleosporomycetidae</taxon>
        <taxon>Venturiales</taxon>
        <taxon>Sympoventuriaceae</taxon>
        <taxon>Verruconis</taxon>
    </lineage>
</organism>
<dbReference type="GeneID" id="27315792"/>
<dbReference type="Pfam" id="PF00018">
    <property type="entry name" value="SH3_1"/>
    <property type="match status" value="1"/>
</dbReference>
<dbReference type="Proteomes" id="UP000053259">
    <property type="component" value="Unassembled WGS sequence"/>
</dbReference>
<dbReference type="PRINTS" id="PR00452">
    <property type="entry name" value="SH3DOMAIN"/>
</dbReference>
<gene>
    <name evidence="7" type="ORF">PV09_07819</name>
</gene>
<sequence>MQRMQRKIGAFLPRTADDSQVAILIADFEAADKMLETLIDASKHWRDSWNDILNRQCSMLGDYENIYSPIVGADNDKYSQTPQEKLERINALKAGYTELKTEMVEEIAMIEKQIVAPAKDARACVKTYMKVIKKREDKKLDYERYKSRVEKLEKNTKRTDRENSALSKHQMDLASATAAYEAADDHLKQTLPGITHATYSLLPHLLNSQIMIQNALLAQLYTVLHGYCADNGFSPNPPEADEIIRTFEADFNSFRIEVESGIMTIARGKAVTQPMGAVDKGKSYTGLNIRNGIQNRRTASQTKTATLGRPSQHTIEAGPPDANPPSPEAPPPQVNIASRPKITSNTSFARSPGSLLSPDSAISNGHGSPSPSAQQQTDYFSPASHNTSYVEPRRPSAVSTTSSASIASIAGKKKPPPPPPPKRVASQQFEYVTALYDYTAQNEGDLNFREGDRIKVVKKTASSNDWWEGELRGVRGAFPANYCQ</sequence>
<evidence type="ECO:0000256" key="2">
    <source>
        <dbReference type="PROSITE-ProRule" id="PRU00192"/>
    </source>
</evidence>
<dbReference type="InterPro" id="IPR046982">
    <property type="entry name" value="BIN3/RVS161-like"/>
</dbReference>
<dbReference type="PROSITE" id="PS50002">
    <property type="entry name" value="SH3"/>
    <property type="match status" value="1"/>
</dbReference>
<evidence type="ECO:0000313" key="8">
    <source>
        <dbReference type="Proteomes" id="UP000053259"/>
    </source>
</evidence>
<keyword evidence="1 2" id="KW-0728">SH3 domain</keyword>